<organism evidence="1 2">
    <name type="scientific">Candidatus Segetimicrobium genomatis</name>
    <dbReference type="NCBI Taxonomy" id="2569760"/>
    <lineage>
        <taxon>Bacteria</taxon>
        <taxon>Bacillati</taxon>
        <taxon>Candidatus Sysuimicrobiota</taxon>
        <taxon>Candidatus Sysuimicrobiia</taxon>
        <taxon>Candidatus Sysuimicrobiales</taxon>
        <taxon>Candidatus Segetimicrobiaceae</taxon>
        <taxon>Candidatus Segetimicrobium</taxon>
    </lineage>
</organism>
<name>A0A537K4F6_9BACT</name>
<accession>A0A537K4F6</accession>
<evidence type="ECO:0000313" key="2">
    <source>
        <dbReference type="Proteomes" id="UP000318509"/>
    </source>
</evidence>
<dbReference type="EMBL" id="VBAK01000108">
    <property type="protein sequence ID" value="TMI90648.1"/>
    <property type="molecule type" value="Genomic_DNA"/>
</dbReference>
<protein>
    <recommendedName>
        <fullName evidence="3">PASTA domain-containing protein</fullName>
    </recommendedName>
</protein>
<comment type="caution">
    <text evidence="1">The sequence shown here is derived from an EMBL/GenBank/DDBJ whole genome shotgun (WGS) entry which is preliminary data.</text>
</comment>
<reference evidence="1 2" key="1">
    <citation type="journal article" date="2019" name="Nat. Microbiol.">
        <title>Mediterranean grassland soil C-N compound turnover is dependent on rainfall and depth, and is mediated by genomically divergent microorganisms.</title>
        <authorList>
            <person name="Diamond S."/>
            <person name="Andeer P.F."/>
            <person name="Li Z."/>
            <person name="Crits-Christoph A."/>
            <person name="Burstein D."/>
            <person name="Anantharaman K."/>
            <person name="Lane K.R."/>
            <person name="Thomas B.C."/>
            <person name="Pan C."/>
            <person name="Northen T.R."/>
            <person name="Banfield J.F."/>
        </authorList>
    </citation>
    <scope>NUCLEOTIDE SEQUENCE [LARGE SCALE GENOMIC DNA]</scope>
    <source>
        <strain evidence="1">NP_3</strain>
    </source>
</reference>
<dbReference type="AlphaFoldDB" id="A0A537K4F6"/>
<dbReference type="Proteomes" id="UP000318509">
    <property type="component" value="Unassembled WGS sequence"/>
</dbReference>
<sequence length="81" mass="8849">MPGPRHAPERPAGRPPDVVGYTLEDAQRAADGAGWTVGAVVETRPPRRGLRDPRRVVRQRVDADGRLILVVCGERSDDARV</sequence>
<gene>
    <name evidence="1" type="ORF">E6H00_06330</name>
</gene>
<dbReference type="CDD" id="cd06577">
    <property type="entry name" value="PASTA_pknB"/>
    <property type="match status" value="1"/>
</dbReference>
<dbReference type="InterPro" id="IPR005543">
    <property type="entry name" value="PASTA_dom"/>
</dbReference>
<proteinExistence type="predicted"/>
<dbReference type="Gene3D" id="3.30.10.20">
    <property type="match status" value="1"/>
</dbReference>
<evidence type="ECO:0008006" key="3">
    <source>
        <dbReference type="Google" id="ProtNLM"/>
    </source>
</evidence>
<evidence type="ECO:0000313" key="1">
    <source>
        <dbReference type="EMBL" id="TMI90648.1"/>
    </source>
</evidence>